<name>A0A1M4Z9B4_9FIRM</name>
<keyword evidence="2" id="KW-1185">Reference proteome</keyword>
<sequence>MGHWYRLTPISVEFAREVENLTPKELDAYVLGNLIKVDEENSFGWYLCRVPHIFFGREIPTEAFQYGKPLFNRPETQNKFYRLSPYVVNRMSIGVLIAWGDAYLQEEKAVLQYKKKSRECEENIKWIRERLRLLRILERRYSLFILYGW</sequence>
<evidence type="ECO:0000313" key="2">
    <source>
        <dbReference type="Proteomes" id="UP000184404"/>
    </source>
</evidence>
<gene>
    <name evidence="1" type="ORF">SAMN02745190_01975</name>
</gene>
<dbReference type="Proteomes" id="UP000184404">
    <property type="component" value="Unassembled WGS sequence"/>
</dbReference>
<evidence type="ECO:0000313" key="1">
    <source>
        <dbReference type="EMBL" id="SHF14653.1"/>
    </source>
</evidence>
<proteinExistence type="predicted"/>
<accession>A0A1M4Z9B4</accession>
<dbReference type="STRING" id="1123243.SAMN02745190_01975"/>
<organism evidence="1 2">
    <name type="scientific">Schwartzia succinivorans DSM 10502</name>
    <dbReference type="NCBI Taxonomy" id="1123243"/>
    <lineage>
        <taxon>Bacteria</taxon>
        <taxon>Bacillati</taxon>
        <taxon>Bacillota</taxon>
        <taxon>Negativicutes</taxon>
        <taxon>Selenomonadales</taxon>
        <taxon>Selenomonadaceae</taxon>
        <taxon>Schwartzia</taxon>
    </lineage>
</organism>
<protein>
    <submittedName>
        <fullName evidence="1">Uncharacterized protein</fullName>
    </submittedName>
</protein>
<dbReference type="AlphaFoldDB" id="A0A1M4Z9B4"/>
<reference evidence="1 2" key="1">
    <citation type="submission" date="2016-11" db="EMBL/GenBank/DDBJ databases">
        <authorList>
            <person name="Jaros S."/>
            <person name="Januszkiewicz K."/>
            <person name="Wedrychowicz H."/>
        </authorList>
    </citation>
    <scope>NUCLEOTIDE SEQUENCE [LARGE SCALE GENOMIC DNA]</scope>
    <source>
        <strain evidence="1 2">DSM 10502</strain>
    </source>
</reference>
<dbReference type="EMBL" id="FQUG01000007">
    <property type="protein sequence ID" value="SHF14653.1"/>
    <property type="molecule type" value="Genomic_DNA"/>
</dbReference>
<dbReference type="RefSeq" id="WP_072936049.1">
    <property type="nucleotide sequence ID" value="NZ_FQUG01000007.1"/>
</dbReference>